<dbReference type="InterPro" id="IPR036909">
    <property type="entry name" value="Cyt_c-like_dom_sf"/>
</dbReference>
<dbReference type="PIRSF" id="PIRSF000005">
    <property type="entry name" value="Cytochrome_c4"/>
    <property type="match status" value="1"/>
</dbReference>
<dbReference type="AlphaFoldDB" id="A0A2W0EKY0"/>
<dbReference type="PANTHER" id="PTHR33751:SF9">
    <property type="entry name" value="CYTOCHROME C4"/>
    <property type="match status" value="1"/>
</dbReference>
<evidence type="ECO:0000256" key="2">
    <source>
        <dbReference type="ARBA" id="ARBA00022448"/>
    </source>
</evidence>
<dbReference type="InterPro" id="IPR009056">
    <property type="entry name" value="Cyt_c-like_dom"/>
</dbReference>
<keyword evidence="2" id="KW-0813">Transport</keyword>
<keyword evidence="6" id="KW-0249">Electron transport</keyword>
<dbReference type="EMBL" id="PDLL01000280">
    <property type="protein sequence ID" value="PYY68676.1"/>
    <property type="molecule type" value="Genomic_DNA"/>
</dbReference>
<feature type="binding site" description="axial binding residue" evidence="9">
    <location>
        <position position="82"/>
    </location>
    <ligand>
        <name>heme c</name>
        <dbReference type="ChEBI" id="CHEBI:61717"/>
        <label>1</label>
    </ligand>
    <ligandPart>
        <name>Fe</name>
        <dbReference type="ChEBI" id="CHEBI:18248"/>
    </ligandPart>
</feature>
<keyword evidence="5" id="KW-0574">Periplasm</keyword>
<reference evidence="12 13" key="1">
    <citation type="journal article" date="2018" name="Appl. Microbiol. Biotechnol.">
        <title>Characterization of the caprolactam degradation pathway in Pseudomonas jessenii using mass spectrometry-based proteomics.</title>
        <authorList>
            <person name="Otzen M."/>
            <person name="Palacio C."/>
            <person name="Janssen D.B."/>
        </authorList>
    </citation>
    <scope>NUCLEOTIDE SEQUENCE [LARGE SCALE GENOMIC DNA]</scope>
    <source>
        <strain evidence="12 13">GO3</strain>
    </source>
</reference>
<dbReference type="PROSITE" id="PS51007">
    <property type="entry name" value="CYTC"/>
    <property type="match status" value="2"/>
</dbReference>
<comment type="PTM">
    <text evidence="8">Binds 2 heme c groups covalently per subunit.</text>
</comment>
<name>A0A2W0EKY0_PSEJE</name>
<dbReference type="Pfam" id="PF00034">
    <property type="entry name" value="Cytochrom_C"/>
    <property type="match status" value="2"/>
</dbReference>
<dbReference type="RefSeq" id="WP_110660980.1">
    <property type="nucleotide sequence ID" value="NZ_PDLL01000280.1"/>
</dbReference>
<proteinExistence type="predicted"/>
<dbReference type="GO" id="GO:0042597">
    <property type="term" value="C:periplasmic space"/>
    <property type="evidence" value="ECO:0007669"/>
    <property type="project" value="UniProtKB-SubCell"/>
</dbReference>
<evidence type="ECO:0000256" key="5">
    <source>
        <dbReference type="ARBA" id="ARBA00022764"/>
    </source>
</evidence>
<keyword evidence="10" id="KW-0732">Signal</keyword>
<dbReference type="InterPro" id="IPR050597">
    <property type="entry name" value="Cytochrome_c_Oxidase_Subunit"/>
</dbReference>
<keyword evidence="7 9" id="KW-0408">Iron</keyword>
<feature type="binding site" description="axial binding residue" evidence="9">
    <location>
        <position position="35"/>
    </location>
    <ligand>
        <name>heme c</name>
        <dbReference type="ChEBI" id="CHEBI:61717"/>
        <label>1</label>
    </ligand>
    <ligandPart>
        <name>Fe</name>
        <dbReference type="ChEBI" id="CHEBI:18248"/>
    </ligandPart>
</feature>
<feature type="binding site" description="axial binding residue" evidence="9">
    <location>
        <position position="180"/>
    </location>
    <ligand>
        <name>heme c</name>
        <dbReference type="ChEBI" id="CHEBI:61717"/>
        <label>2</label>
    </ligand>
    <ligandPart>
        <name>Fe</name>
        <dbReference type="ChEBI" id="CHEBI:18248"/>
    </ligandPart>
</feature>
<feature type="binding site" description="covalent" evidence="8">
    <location>
        <position position="34"/>
    </location>
    <ligand>
        <name>heme c</name>
        <dbReference type="ChEBI" id="CHEBI:61717"/>
        <label>1</label>
    </ligand>
</feature>
<sequence>MNKMTSLALLFLAPLATQATEAPTAALSATCAVCHGAEGQGNQALGAPRLAGQNVQYLARQLLNFKAGRRGYAQQDQAGQSMRAITLSLSEEQLASLAAHYAGLQLAKAPQSDSATAKVGAARYQDTCAACHGQFAQGYAHLQAPDLRILDGWYIDQQLNNYAQGWRGADEYSDIQGKWMQAIATQINNKERQAVVDFIGTLGVDPK</sequence>
<evidence type="ECO:0000256" key="3">
    <source>
        <dbReference type="ARBA" id="ARBA00022617"/>
    </source>
</evidence>
<keyword evidence="3 8" id="KW-0349">Heme</keyword>
<feature type="binding site" description="covalent" evidence="8">
    <location>
        <position position="131"/>
    </location>
    <ligand>
        <name>heme c</name>
        <dbReference type="ChEBI" id="CHEBI:61717"/>
        <label>2</label>
    </ligand>
</feature>
<protein>
    <submittedName>
        <fullName evidence="12">Cytochrome c</fullName>
    </submittedName>
</protein>
<gene>
    <name evidence="12" type="ORF">CRX42_20500</name>
</gene>
<comment type="caution">
    <text evidence="12">The sequence shown here is derived from an EMBL/GenBank/DDBJ whole genome shotgun (WGS) entry which is preliminary data.</text>
</comment>
<feature type="binding site" description="covalent" evidence="8">
    <location>
        <position position="31"/>
    </location>
    <ligand>
        <name>heme c</name>
        <dbReference type="ChEBI" id="CHEBI:61717"/>
        <label>1</label>
    </ligand>
</feature>
<evidence type="ECO:0000313" key="12">
    <source>
        <dbReference type="EMBL" id="PYY68676.1"/>
    </source>
</evidence>
<evidence type="ECO:0000256" key="7">
    <source>
        <dbReference type="ARBA" id="ARBA00023004"/>
    </source>
</evidence>
<accession>A0A2W0EKY0</accession>
<dbReference type="SUPFAM" id="SSF46626">
    <property type="entry name" value="Cytochrome c"/>
    <property type="match status" value="2"/>
</dbReference>
<feature type="domain" description="Cytochrome c" evidence="11">
    <location>
        <begin position="115"/>
        <end position="203"/>
    </location>
</feature>
<dbReference type="GO" id="GO:0009055">
    <property type="term" value="F:electron transfer activity"/>
    <property type="evidence" value="ECO:0007669"/>
    <property type="project" value="InterPro"/>
</dbReference>
<evidence type="ECO:0000256" key="1">
    <source>
        <dbReference type="ARBA" id="ARBA00004418"/>
    </source>
</evidence>
<evidence type="ECO:0000256" key="6">
    <source>
        <dbReference type="ARBA" id="ARBA00022982"/>
    </source>
</evidence>
<dbReference type="Gene3D" id="1.10.760.10">
    <property type="entry name" value="Cytochrome c-like domain"/>
    <property type="match status" value="2"/>
</dbReference>
<feature type="signal peptide" evidence="10">
    <location>
        <begin position="1"/>
        <end position="19"/>
    </location>
</feature>
<dbReference type="PANTHER" id="PTHR33751">
    <property type="entry name" value="CBB3-TYPE CYTOCHROME C OXIDASE SUBUNIT FIXP"/>
    <property type="match status" value="1"/>
</dbReference>
<comment type="subcellular location">
    <subcellularLocation>
        <location evidence="1">Periplasm</location>
    </subcellularLocation>
</comment>
<dbReference type="OrthoDB" id="9773456at2"/>
<evidence type="ECO:0000256" key="9">
    <source>
        <dbReference type="PIRSR" id="PIRSR000005-2"/>
    </source>
</evidence>
<feature type="binding site" description="axial binding residue" evidence="9">
    <location>
        <position position="132"/>
    </location>
    <ligand>
        <name>heme c</name>
        <dbReference type="ChEBI" id="CHEBI:61717"/>
        <label>2</label>
    </ligand>
    <ligandPart>
        <name>Fe</name>
        <dbReference type="ChEBI" id="CHEBI:18248"/>
    </ligandPart>
</feature>
<feature type="domain" description="Cytochrome c" evidence="11">
    <location>
        <begin position="18"/>
        <end position="105"/>
    </location>
</feature>
<feature type="chain" id="PRO_5015838595" evidence="10">
    <location>
        <begin position="20"/>
        <end position="207"/>
    </location>
</feature>
<feature type="binding site" description="covalent" evidence="8">
    <location>
        <position position="128"/>
    </location>
    <ligand>
        <name>heme c</name>
        <dbReference type="ChEBI" id="CHEBI:61717"/>
        <label>2</label>
    </ligand>
</feature>
<dbReference type="GO" id="GO:0005506">
    <property type="term" value="F:iron ion binding"/>
    <property type="evidence" value="ECO:0007669"/>
    <property type="project" value="InterPro"/>
</dbReference>
<dbReference type="InterPro" id="IPR024167">
    <property type="entry name" value="Cytochrome_c4-like"/>
</dbReference>
<evidence type="ECO:0000256" key="4">
    <source>
        <dbReference type="ARBA" id="ARBA00022723"/>
    </source>
</evidence>
<evidence type="ECO:0000256" key="10">
    <source>
        <dbReference type="SAM" id="SignalP"/>
    </source>
</evidence>
<dbReference type="GO" id="GO:0020037">
    <property type="term" value="F:heme binding"/>
    <property type="evidence" value="ECO:0007669"/>
    <property type="project" value="InterPro"/>
</dbReference>
<keyword evidence="4 9" id="KW-0479">Metal-binding</keyword>
<evidence type="ECO:0000256" key="8">
    <source>
        <dbReference type="PIRSR" id="PIRSR000005-1"/>
    </source>
</evidence>
<dbReference type="Proteomes" id="UP000247437">
    <property type="component" value="Unassembled WGS sequence"/>
</dbReference>
<organism evidence="12 13">
    <name type="scientific">Pseudomonas jessenii</name>
    <dbReference type="NCBI Taxonomy" id="77298"/>
    <lineage>
        <taxon>Bacteria</taxon>
        <taxon>Pseudomonadati</taxon>
        <taxon>Pseudomonadota</taxon>
        <taxon>Gammaproteobacteria</taxon>
        <taxon>Pseudomonadales</taxon>
        <taxon>Pseudomonadaceae</taxon>
        <taxon>Pseudomonas</taxon>
    </lineage>
</organism>
<evidence type="ECO:0000313" key="13">
    <source>
        <dbReference type="Proteomes" id="UP000247437"/>
    </source>
</evidence>
<evidence type="ECO:0000259" key="11">
    <source>
        <dbReference type="PROSITE" id="PS51007"/>
    </source>
</evidence>